<sequence>MFEALWRFSMTDSQSARGLAHSKNASVVRSLARSAKHFVVLGLAALVLAGASACAADWPRFLGPNNDSSSAETKLLHQWPKEGPRKLWEYEKGDGHTGPAIAGGKVVLFHALDGDEDVDCLDAASGKRLWRVSYSADYQSQYGAGPGPRTSPVIDAGVVYTLGIKGTLQALDLATGAVKWKKELANDYRLLPTFFGQGGTPLVMGDKLIVPLGTEDQKSVVALDKQTGREVWAAKYPWGSSYSSPVPAQFYGRECVLAFQGGMADPPTGGLLVIDAANGQVLSATPHRARMFASVSISAPVISGNDVFVAEAYTEGGACVEIAPDFTAKVAWRARKFDTYVTSAVAFQGHFYGFAGQHPQNADLVCYEAASGRELWRDDLGSKYQRGSLLRADGAFLALGENGDLAWLDLTPKGAKITAAAKLFNAPESWTPPALSDGRLFICQNQPGSQNSKPRLICYDLRGQ</sequence>
<gene>
    <name evidence="2" type="ORF">CfE428DRAFT_4949</name>
</gene>
<evidence type="ECO:0000313" key="3">
    <source>
        <dbReference type="Proteomes" id="UP000005824"/>
    </source>
</evidence>
<organism evidence="2 3">
    <name type="scientific">Chthoniobacter flavus Ellin428</name>
    <dbReference type="NCBI Taxonomy" id="497964"/>
    <lineage>
        <taxon>Bacteria</taxon>
        <taxon>Pseudomonadati</taxon>
        <taxon>Verrucomicrobiota</taxon>
        <taxon>Spartobacteria</taxon>
        <taxon>Chthoniobacterales</taxon>
        <taxon>Chthoniobacteraceae</taxon>
        <taxon>Chthoniobacter</taxon>
    </lineage>
</organism>
<dbReference type="Proteomes" id="UP000005824">
    <property type="component" value="Unassembled WGS sequence"/>
</dbReference>
<reference evidence="2 3" key="1">
    <citation type="journal article" date="2011" name="J. Bacteriol.">
        <title>Genome sequence of Chthoniobacter flavus Ellin428, an aerobic heterotrophic soil bacterium.</title>
        <authorList>
            <person name="Kant R."/>
            <person name="van Passel M.W."/>
            <person name="Palva A."/>
            <person name="Lucas S."/>
            <person name="Lapidus A."/>
            <person name="Glavina Del Rio T."/>
            <person name="Dalin E."/>
            <person name="Tice H."/>
            <person name="Bruce D."/>
            <person name="Goodwin L."/>
            <person name="Pitluck S."/>
            <person name="Larimer F.W."/>
            <person name="Land M.L."/>
            <person name="Hauser L."/>
            <person name="Sangwan P."/>
            <person name="de Vos W.M."/>
            <person name="Janssen P.H."/>
            <person name="Smidt H."/>
        </authorList>
    </citation>
    <scope>NUCLEOTIDE SEQUENCE [LARGE SCALE GENOMIC DNA]</scope>
    <source>
        <strain evidence="2 3">Ellin428</strain>
    </source>
</reference>
<name>B4D7N4_9BACT</name>
<dbReference type="AlphaFoldDB" id="B4D7N4"/>
<dbReference type="Gene3D" id="2.40.10.480">
    <property type="match status" value="1"/>
</dbReference>
<dbReference type="InterPro" id="IPR011047">
    <property type="entry name" value="Quinoprotein_ADH-like_sf"/>
</dbReference>
<dbReference type="EMBL" id="ABVL01000018">
    <property type="protein sequence ID" value="EDY17651.1"/>
    <property type="molecule type" value="Genomic_DNA"/>
</dbReference>
<proteinExistence type="predicted"/>
<dbReference type="SUPFAM" id="SSF50998">
    <property type="entry name" value="Quinoprotein alcohol dehydrogenase-like"/>
    <property type="match status" value="1"/>
</dbReference>
<dbReference type="eggNOG" id="COG1520">
    <property type="taxonomic scope" value="Bacteria"/>
</dbReference>
<keyword evidence="3" id="KW-1185">Reference proteome</keyword>
<dbReference type="PANTHER" id="PTHR34512">
    <property type="entry name" value="CELL SURFACE PROTEIN"/>
    <property type="match status" value="1"/>
</dbReference>
<dbReference type="SMART" id="SM00564">
    <property type="entry name" value="PQQ"/>
    <property type="match status" value="4"/>
</dbReference>
<feature type="domain" description="Pyrrolo-quinoline quinone repeat" evidence="1">
    <location>
        <begin position="115"/>
        <end position="342"/>
    </location>
</feature>
<dbReference type="Gene3D" id="2.130.10.10">
    <property type="entry name" value="YVTN repeat-like/Quinoprotein amine dehydrogenase"/>
    <property type="match status" value="1"/>
</dbReference>
<dbReference type="InterPro" id="IPR002372">
    <property type="entry name" value="PQQ_rpt_dom"/>
</dbReference>
<protein>
    <submittedName>
        <fullName evidence="2">Pyrrolo-quinoline quinone</fullName>
    </submittedName>
</protein>
<dbReference type="InterPro" id="IPR015943">
    <property type="entry name" value="WD40/YVTN_repeat-like_dom_sf"/>
</dbReference>
<dbReference type="Pfam" id="PF13360">
    <property type="entry name" value="PQQ_2"/>
    <property type="match status" value="1"/>
</dbReference>
<evidence type="ECO:0000313" key="2">
    <source>
        <dbReference type="EMBL" id="EDY17651.1"/>
    </source>
</evidence>
<dbReference type="STRING" id="497964.CfE428DRAFT_4949"/>
<dbReference type="PANTHER" id="PTHR34512:SF30">
    <property type="entry name" value="OUTER MEMBRANE PROTEIN ASSEMBLY FACTOR BAMB"/>
    <property type="match status" value="1"/>
</dbReference>
<dbReference type="InterPro" id="IPR018391">
    <property type="entry name" value="PQQ_b-propeller_rpt"/>
</dbReference>
<comment type="caution">
    <text evidence="2">The sequence shown here is derived from an EMBL/GenBank/DDBJ whole genome shotgun (WGS) entry which is preliminary data.</text>
</comment>
<evidence type="ECO:0000259" key="1">
    <source>
        <dbReference type="Pfam" id="PF13360"/>
    </source>
</evidence>
<accession>B4D7N4</accession>
<dbReference type="InParanoid" id="B4D7N4"/>